<accession>A0A419VUD5</accession>
<feature type="region of interest" description="Disordered" evidence="1">
    <location>
        <begin position="168"/>
        <end position="188"/>
    </location>
</feature>
<evidence type="ECO:0000256" key="1">
    <source>
        <dbReference type="SAM" id="MobiDB-lite"/>
    </source>
</evidence>
<organism evidence="2 3">
    <name type="scientific">Halopiger aswanensis</name>
    <dbReference type="NCBI Taxonomy" id="148449"/>
    <lineage>
        <taxon>Archaea</taxon>
        <taxon>Methanobacteriati</taxon>
        <taxon>Methanobacteriota</taxon>
        <taxon>Stenosarchaea group</taxon>
        <taxon>Halobacteria</taxon>
        <taxon>Halobacteriales</taxon>
        <taxon>Natrialbaceae</taxon>
        <taxon>Halopiger</taxon>
    </lineage>
</organism>
<dbReference type="OrthoDB" id="387690at2157"/>
<evidence type="ECO:0000313" key="2">
    <source>
        <dbReference type="EMBL" id="RKD85007.1"/>
    </source>
</evidence>
<protein>
    <submittedName>
        <fullName evidence="2">Uncharacterized protein</fullName>
    </submittedName>
</protein>
<proteinExistence type="predicted"/>
<dbReference type="EMBL" id="RAPO01000014">
    <property type="protein sequence ID" value="RKD85007.1"/>
    <property type="molecule type" value="Genomic_DNA"/>
</dbReference>
<dbReference type="Proteomes" id="UP000283805">
    <property type="component" value="Unassembled WGS sequence"/>
</dbReference>
<dbReference type="RefSeq" id="WP_147376706.1">
    <property type="nucleotide sequence ID" value="NZ_RAPO01000014.1"/>
</dbReference>
<evidence type="ECO:0000313" key="3">
    <source>
        <dbReference type="Proteomes" id="UP000283805"/>
    </source>
</evidence>
<dbReference type="AlphaFoldDB" id="A0A419VUD5"/>
<sequence>MSNKKPNRMTRRTALQAISGLSVIGIGSTQVFAQTDENQGNAKLVLGGLDQIQVQTDTQNGSIDLDTKSEAISREDAEEINREVKSNVSQRYDPGEQFVVGMPEEKEGQILVAYGQRRDQNGVPMTVLAYARENSSPDEIAEAQNFAQKRLNQLVEYDDMRELQAEKMSTSTDVSIQTTDPEISPGDGWISRGSVTLYDQEKPHCRVTGESFAWRLKDDIVDEDSKDLWSVVGTYRGLPGTHLWPDEILPRRLQSMRIAHNWSKGLYDVKSPGISATAPSGNKSGSIDSISVGISYGPDGAGGGLTWNYSQPDTKRTELTDNPDYRDAAAWDYSNNMDASESINQYNVGSRAWMEPVPDCDDSSLEHNLMTTWVGGDAGPDKWEAEAEASLMIDVCL</sequence>
<comment type="caution">
    <text evidence="2">The sequence shown here is derived from an EMBL/GenBank/DDBJ whole genome shotgun (WGS) entry which is preliminary data.</text>
</comment>
<gene>
    <name evidence="2" type="ORF">ATJ93_4776</name>
</gene>
<keyword evidence="3" id="KW-1185">Reference proteome</keyword>
<reference evidence="2 3" key="1">
    <citation type="submission" date="2018-09" db="EMBL/GenBank/DDBJ databases">
        <title>Genomic Encyclopedia of Archaeal and Bacterial Type Strains, Phase II (KMG-II): from individual species to whole genera.</title>
        <authorList>
            <person name="Goeker M."/>
        </authorList>
    </citation>
    <scope>NUCLEOTIDE SEQUENCE [LARGE SCALE GENOMIC DNA]</scope>
    <source>
        <strain evidence="2 3">DSM 13151</strain>
    </source>
</reference>
<feature type="compositionally biased region" description="Polar residues" evidence="1">
    <location>
        <begin position="168"/>
        <end position="181"/>
    </location>
</feature>
<name>A0A419VUD5_9EURY</name>